<protein>
    <submittedName>
        <fullName evidence="1">Uncharacterized protein</fullName>
    </submittedName>
</protein>
<accession>A0ACB7ZWV2</accession>
<gene>
    <name evidence="1" type="ORF">BJ138DRAFT_1231064</name>
</gene>
<comment type="caution">
    <text evidence="1">The sequence shown here is derived from an EMBL/GenBank/DDBJ whole genome shotgun (WGS) entry which is preliminary data.</text>
</comment>
<proteinExistence type="predicted"/>
<reference evidence="1" key="1">
    <citation type="journal article" date="2021" name="New Phytol.">
        <title>Evolutionary innovations through gain and loss of genes in the ectomycorrhizal Boletales.</title>
        <authorList>
            <person name="Wu G."/>
            <person name="Miyauchi S."/>
            <person name="Morin E."/>
            <person name="Kuo A."/>
            <person name="Drula E."/>
            <person name="Varga T."/>
            <person name="Kohler A."/>
            <person name="Feng B."/>
            <person name="Cao Y."/>
            <person name="Lipzen A."/>
            <person name="Daum C."/>
            <person name="Hundley H."/>
            <person name="Pangilinan J."/>
            <person name="Johnson J."/>
            <person name="Barry K."/>
            <person name="LaButti K."/>
            <person name="Ng V."/>
            <person name="Ahrendt S."/>
            <person name="Min B."/>
            <person name="Choi I.G."/>
            <person name="Park H."/>
            <person name="Plett J.M."/>
            <person name="Magnuson J."/>
            <person name="Spatafora J.W."/>
            <person name="Nagy L.G."/>
            <person name="Henrissat B."/>
            <person name="Grigoriev I.V."/>
            <person name="Yang Z.L."/>
            <person name="Xu J."/>
            <person name="Martin F.M."/>
        </authorList>
    </citation>
    <scope>NUCLEOTIDE SEQUENCE</scope>
    <source>
        <strain evidence="1">ATCC 28755</strain>
    </source>
</reference>
<organism evidence="1 2">
    <name type="scientific">Hygrophoropsis aurantiaca</name>
    <dbReference type="NCBI Taxonomy" id="72124"/>
    <lineage>
        <taxon>Eukaryota</taxon>
        <taxon>Fungi</taxon>
        <taxon>Dikarya</taxon>
        <taxon>Basidiomycota</taxon>
        <taxon>Agaricomycotina</taxon>
        <taxon>Agaricomycetes</taxon>
        <taxon>Agaricomycetidae</taxon>
        <taxon>Boletales</taxon>
        <taxon>Coniophorineae</taxon>
        <taxon>Hygrophoropsidaceae</taxon>
        <taxon>Hygrophoropsis</taxon>
    </lineage>
</organism>
<keyword evidence="2" id="KW-1185">Reference proteome</keyword>
<dbReference type="Proteomes" id="UP000790377">
    <property type="component" value="Unassembled WGS sequence"/>
</dbReference>
<name>A0ACB7ZWV2_9AGAM</name>
<sequence>MNESRRGERREEGGEGGGKERGKETFIASPASCRDHNQHNTHGTSIAGLEPRFTHRVRRSLTALRKWTDSKVLRDGIEEEPYPVGVFPGVGSSMNGDANPDSTPPSPPRAGPLPEVEGYLRLLILHYLHAAKGTYAKSIELSHKTAENDPIAAKVWFAVERSHELGGELATVRPQVPILLNPRAICNPLYVFRMPAVAQRIASFRHDDDTQVSLINLLLRNHLHSTTTCMTKRTKTTFPASAGNPDLLTITTPSAQATRGAPRAKTARSFYQAMHKLFVIAEMVKKHIPLGALSDIQYLKKALNAYFDILKVVHPGSLSEFQSTLNKHAAQFDANKTYTPFVRFRQDIIKTGIRKLYLPYSRISLRHA</sequence>
<evidence type="ECO:0000313" key="2">
    <source>
        <dbReference type="Proteomes" id="UP000790377"/>
    </source>
</evidence>
<evidence type="ECO:0000313" key="1">
    <source>
        <dbReference type="EMBL" id="KAH7905258.1"/>
    </source>
</evidence>
<dbReference type="EMBL" id="MU268234">
    <property type="protein sequence ID" value="KAH7905258.1"/>
    <property type="molecule type" value="Genomic_DNA"/>
</dbReference>